<evidence type="ECO:0000256" key="7">
    <source>
        <dbReference type="ARBA" id="ARBA00022989"/>
    </source>
</evidence>
<dbReference type="GO" id="GO:0016887">
    <property type="term" value="F:ATP hydrolysis activity"/>
    <property type="evidence" value="ECO:0007669"/>
    <property type="project" value="InterPro"/>
</dbReference>
<dbReference type="InterPro" id="IPR027417">
    <property type="entry name" value="P-loop_NTPase"/>
</dbReference>
<evidence type="ECO:0000256" key="6">
    <source>
        <dbReference type="ARBA" id="ARBA00022840"/>
    </source>
</evidence>
<dbReference type="AlphaFoldDB" id="A0A4R1R1M5"/>
<accession>A0A4R1R1M5</accession>
<dbReference type="InterPro" id="IPR036640">
    <property type="entry name" value="ABC1_TM_sf"/>
</dbReference>
<gene>
    <name evidence="13" type="ORF">EDC14_103910</name>
</gene>
<feature type="domain" description="ABC transmembrane type-1" evidence="12">
    <location>
        <begin position="60"/>
        <end position="346"/>
    </location>
</feature>
<dbReference type="CDD" id="cd18547">
    <property type="entry name" value="ABC_6TM_Tm288_like"/>
    <property type="match status" value="1"/>
</dbReference>
<keyword evidence="14" id="KW-1185">Reference proteome</keyword>
<dbReference type="GO" id="GO:0005524">
    <property type="term" value="F:ATP binding"/>
    <property type="evidence" value="ECO:0007669"/>
    <property type="project" value="UniProtKB-KW"/>
</dbReference>
<dbReference type="CDD" id="cd03254">
    <property type="entry name" value="ABCC_Glucan_exporter_like"/>
    <property type="match status" value="1"/>
</dbReference>
<keyword evidence="5" id="KW-0547">Nucleotide-binding</keyword>
<feature type="transmembrane region" description="Helical" evidence="10">
    <location>
        <begin position="297"/>
        <end position="324"/>
    </location>
</feature>
<dbReference type="GO" id="GO:0015421">
    <property type="term" value="F:ABC-type oligopeptide transporter activity"/>
    <property type="evidence" value="ECO:0007669"/>
    <property type="project" value="TreeGrafter"/>
</dbReference>
<keyword evidence="3" id="KW-1003">Cell membrane</keyword>
<feature type="transmembrane region" description="Helical" evidence="10">
    <location>
        <begin position="57"/>
        <end position="80"/>
    </location>
</feature>
<keyword evidence="7 10" id="KW-1133">Transmembrane helix</keyword>
<name>A0A4R1R1M5_HYDET</name>
<dbReference type="FunFam" id="1.20.1560.10:FF:000011">
    <property type="entry name" value="Multidrug ABC transporter ATP-binding protein"/>
    <property type="match status" value="1"/>
</dbReference>
<dbReference type="InterPro" id="IPR003439">
    <property type="entry name" value="ABC_transporter-like_ATP-bd"/>
</dbReference>
<dbReference type="InterPro" id="IPR017871">
    <property type="entry name" value="ABC_transporter-like_CS"/>
</dbReference>
<keyword evidence="8 10" id="KW-0472">Membrane</keyword>
<evidence type="ECO:0000256" key="10">
    <source>
        <dbReference type="SAM" id="Phobius"/>
    </source>
</evidence>
<evidence type="ECO:0000313" key="14">
    <source>
        <dbReference type="Proteomes" id="UP000295008"/>
    </source>
</evidence>
<dbReference type="PROSITE" id="PS50929">
    <property type="entry name" value="ABC_TM1F"/>
    <property type="match status" value="1"/>
</dbReference>
<evidence type="ECO:0000256" key="9">
    <source>
        <dbReference type="SAM" id="MobiDB-lite"/>
    </source>
</evidence>
<comment type="caution">
    <text evidence="13">The sequence shown here is derived from an EMBL/GenBank/DDBJ whole genome shotgun (WGS) entry which is preliminary data.</text>
</comment>
<evidence type="ECO:0000256" key="2">
    <source>
        <dbReference type="ARBA" id="ARBA00022448"/>
    </source>
</evidence>
<dbReference type="SMART" id="SM00382">
    <property type="entry name" value="AAA"/>
    <property type="match status" value="1"/>
</dbReference>
<evidence type="ECO:0000256" key="1">
    <source>
        <dbReference type="ARBA" id="ARBA00004651"/>
    </source>
</evidence>
<keyword evidence="2" id="KW-0813">Transport</keyword>
<proteinExistence type="predicted"/>
<feature type="region of interest" description="Disordered" evidence="9">
    <location>
        <begin position="1"/>
        <end position="20"/>
    </location>
</feature>
<evidence type="ECO:0000313" key="13">
    <source>
        <dbReference type="EMBL" id="TCL59231.1"/>
    </source>
</evidence>
<dbReference type="Pfam" id="PF00664">
    <property type="entry name" value="ABC_membrane"/>
    <property type="match status" value="1"/>
</dbReference>
<dbReference type="InterPro" id="IPR003593">
    <property type="entry name" value="AAA+_ATPase"/>
</dbReference>
<sequence length="617" mass="67033">MAEKNSGQPSQPPARMMAGMRPGGPRHGVPFMGPQGKAKNGLATLKRLWGYLQRQKTGLIAVFLLVLASSACTLAGPFLIGRAIDSMVGGAGAVNFGKLGGIALLLAVIYGCGALATWFQIYLVIGVAQITVRDLRQDLFAKLQTLPVRFFDRQTHGELMSRLTNDVDNINNSLSQSVTQVFSSLITILGSVGLMLWLSPLLTGICLAVVPLGVWLAKRIAVSTAKYFSLQQKELGNLNGYIEEIVSGQRVVKAFSHEARAVADFQAINSRLTRVGIRAQICAGIIPPLMNLINNNAVFAIVATGGGWLALRGMITVGVVASFLNYAKQFGRPINELANQFNMLQSALAGAERVFEVMDEESEKEHQSAPTEPVTAGAVAFRDVCFGYRPEVPILKHIDLTAAPGQTVALVGPTGAGKTTIVNLLTRFYEIDRGTITIDGRDIRTLPKDGLRRSLGIVLQESYLFADTVRENIRYGRLDASDAAVERAARLANADLFIERLPQGYDTLLSEDGGNLSQGQRQLLTIARAILADPAILILDEATSSVDTRTEQHIQQAMLELMKGRTSFVIAHRLSTIREADQILVIHGGTIIERGNHRQLLAAGGFYHDLYFSQFRR</sequence>
<dbReference type="PROSITE" id="PS00211">
    <property type="entry name" value="ABC_TRANSPORTER_1"/>
    <property type="match status" value="1"/>
</dbReference>
<organism evidence="13 14">
    <name type="scientific">Hydrogenispora ethanolica</name>
    <dbReference type="NCBI Taxonomy" id="1082276"/>
    <lineage>
        <taxon>Bacteria</taxon>
        <taxon>Bacillati</taxon>
        <taxon>Bacillota</taxon>
        <taxon>Hydrogenispora</taxon>
    </lineage>
</organism>
<evidence type="ECO:0000259" key="11">
    <source>
        <dbReference type="PROSITE" id="PS50893"/>
    </source>
</evidence>
<dbReference type="InterPro" id="IPR011527">
    <property type="entry name" value="ABC1_TM_dom"/>
</dbReference>
<evidence type="ECO:0000256" key="8">
    <source>
        <dbReference type="ARBA" id="ARBA00023136"/>
    </source>
</evidence>
<dbReference type="RefSeq" id="WP_424337428.1">
    <property type="nucleotide sequence ID" value="NZ_SLUN01000039.1"/>
</dbReference>
<dbReference type="PANTHER" id="PTHR43394:SF1">
    <property type="entry name" value="ATP-BINDING CASSETTE SUB-FAMILY B MEMBER 10, MITOCHONDRIAL"/>
    <property type="match status" value="1"/>
</dbReference>
<keyword evidence="6 13" id="KW-0067">ATP-binding</keyword>
<reference evidence="13 14" key="1">
    <citation type="submission" date="2019-03" db="EMBL/GenBank/DDBJ databases">
        <title>Genomic Encyclopedia of Type Strains, Phase IV (KMG-IV): sequencing the most valuable type-strain genomes for metagenomic binning, comparative biology and taxonomic classification.</title>
        <authorList>
            <person name="Goeker M."/>
        </authorList>
    </citation>
    <scope>NUCLEOTIDE SEQUENCE [LARGE SCALE GENOMIC DNA]</scope>
    <source>
        <strain evidence="13 14">LX-B</strain>
    </source>
</reference>
<feature type="transmembrane region" description="Helical" evidence="10">
    <location>
        <begin position="100"/>
        <end position="125"/>
    </location>
</feature>
<dbReference type="SUPFAM" id="SSF90123">
    <property type="entry name" value="ABC transporter transmembrane region"/>
    <property type="match status" value="1"/>
</dbReference>
<evidence type="ECO:0000256" key="3">
    <source>
        <dbReference type="ARBA" id="ARBA00022475"/>
    </source>
</evidence>
<protein>
    <submittedName>
        <fullName evidence="13">ATP-binding cassette subfamily B protein</fullName>
    </submittedName>
</protein>
<feature type="transmembrane region" description="Helical" evidence="10">
    <location>
        <begin position="194"/>
        <end position="217"/>
    </location>
</feature>
<dbReference type="Gene3D" id="3.40.50.300">
    <property type="entry name" value="P-loop containing nucleotide triphosphate hydrolases"/>
    <property type="match status" value="1"/>
</dbReference>
<dbReference type="PROSITE" id="PS50893">
    <property type="entry name" value="ABC_TRANSPORTER_2"/>
    <property type="match status" value="1"/>
</dbReference>
<dbReference type="FunFam" id="3.40.50.300:FF:000287">
    <property type="entry name" value="Multidrug ABC transporter ATP-binding protein"/>
    <property type="match status" value="1"/>
</dbReference>
<evidence type="ECO:0000256" key="5">
    <source>
        <dbReference type="ARBA" id="ARBA00022741"/>
    </source>
</evidence>
<keyword evidence="4 10" id="KW-0812">Transmembrane</keyword>
<dbReference type="PANTHER" id="PTHR43394">
    <property type="entry name" value="ATP-DEPENDENT PERMEASE MDL1, MITOCHONDRIAL"/>
    <property type="match status" value="1"/>
</dbReference>
<dbReference type="GO" id="GO:0005886">
    <property type="term" value="C:plasma membrane"/>
    <property type="evidence" value="ECO:0007669"/>
    <property type="project" value="UniProtKB-SubCell"/>
</dbReference>
<feature type="domain" description="ABC transporter" evidence="11">
    <location>
        <begin position="379"/>
        <end position="613"/>
    </location>
</feature>
<dbReference type="SUPFAM" id="SSF52540">
    <property type="entry name" value="P-loop containing nucleoside triphosphate hydrolases"/>
    <property type="match status" value="1"/>
</dbReference>
<dbReference type="Pfam" id="PF00005">
    <property type="entry name" value="ABC_tran"/>
    <property type="match status" value="1"/>
</dbReference>
<evidence type="ECO:0000256" key="4">
    <source>
        <dbReference type="ARBA" id="ARBA00022692"/>
    </source>
</evidence>
<evidence type="ECO:0000259" key="12">
    <source>
        <dbReference type="PROSITE" id="PS50929"/>
    </source>
</evidence>
<dbReference type="Gene3D" id="1.20.1560.10">
    <property type="entry name" value="ABC transporter type 1, transmembrane domain"/>
    <property type="match status" value="1"/>
</dbReference>
<comment type="subcellular location">
    <subcellularLocation>
        <location evidence="1">Cell membrane</location>
        <topology evidence="1">Multi-pass membrane protein</topology>
    </subcellularLocation>
</comment>
<dbReference type="Proteomes" id="UP000295008">
    <property type="component" value="Unassembled WGS sequence"/>
</dbReference>
<dbReference type="EMBL" id="SLUN01000039">
    <property type="protein sequence ID" value="TCL59231.1"/>
    <property type="molecule type" value="Genomic_DNA"/>
</dbReference>
<dbReference type="InterPro" id="IPR039421">
    <property type="entry name" value="Type_1_exporter"/>
</dbReference>